<dbReference type="PANTHER" id="PTHR35008:SF4">
    <property type="entry name" value="BLL4482 PROTEIN"/>
    <property type="match status" value="1"/>
</dbReference>
<dbReference type="Pfam" id="PF21342">
    <property type="entry name" value="SoxA-TsdA_cyt-c"/>
    <property type="match status" value="1"/>
</dbReference>
<dbReference type="Gene3D" id="1.10.760.10">
    <property type="entry name" value="Cytochrome c-like domain"/>
    <property type="match status" value="2"/>
</dbReference>
<accession>M2B483</accession>
<reference evidence="8" key="1">
    <citation type="submission" date="2012-11" db="EMBL/GenBank/DDBJ databases">
        <title>Permanent draft genomes of Rhodopirellula europaea strain SH398 and 6C.</title>
        <authorList>
            <person name="Richter M."/>
            <person name="Richter-Heitmann T."/>
            <person name="Frank C."/>
            <person name="Harder J."/>
            <person name="Glockner F.O."/>
        </authorList>
    </citation>
    <scope>NUCLEOTIDE SEQUENCE</scope>
    <source>
        <strain evidence="8">6C</strain>
    </source>
</reference>
<keyword evidence="6" id="KW-1133">Transmembrane helix</keyword>
<name>M2B483_9BACT</name>
<dbReference type="Pfam" id="PF13442">
    <property type="entry name" value="Cytochrome_CBB3"/>
    <property type="match status" value="1"/>
</dbReference>
<comment type="caution">
    <text evidence="8">The sequence shown here is derived from an EMBL/GenBank/DDBJ whole genome shotgun (WGS) entry which is preliminary data.</text>
</comment>
<dbReference type="InterPro" id="IPR036909">
    <property type="entry name" value="Cyt_c-like_dom_sf"/>
</dbReference>
<keyword evidence="3 4" id="KW-0408">Iron</keyword>
<keyword evidence="2 4" id="KW-0479">Metal-binding</keyword>
<dbReference type="InterPro" id="IPR009056">
    <property type="entry name" value="Cyt_c-like_dom"/>
</dbReference>
<gene>
    <name evidence="8" type="ORF">RE6C_02918</name>
</gene>
<proteinExistence type="predicted"/>
<evidence type="ECO:0000256" key="5">
    <source>
        <dbReference type="SAM" id="MobiDB-lite"/>
    </source>
</evidence>
<evidence type="ECO:0000256" key="3">
    <source>
        <dbReference type="ARBA" id="ARBA00023004"/>
    </source>
</evidence>
<dbReference type="PANTHER" id="PTHR35008">
    <property type="entry name" value="BLL4482 PROTEIN-RELATED"/>
    <property type="match status" value="1"/>
</dbReference>
<dbReference type="GO" id="GO:0020037">
    <property type="term" value="F:heme binding"/>
    <property type="evidence" value="ECO:0007669"/>
    <property type="project" value="InterPro"/>
</dbReference>
<sequence>MFVGYFLMAVLFLSNSVSSMAPFPQWHSAMRRFGDFRSLRVLFALTFGMVAVSLGWMAVADENTASPAGSHPGDVRLVATNQSSSSPPYPPGELGEIVRLGESLVNTTNEHPLSKPFVGNSLKCTSCHLDAGRHKKAGSFIGVAAAYPAYSPREKSVITLEDRILNCFIRSQNGTRPPNGSKVPVAIAAYITWLSEGTPLKMNPAKPLGPNHMTLLTEPPKPPSVDRGESLYMDRCASCHSDDGLGSDEGPPVWGDQSFNDGAGLAGVQKMASWLQVAMPLDDADLTDQEAYDIAAYVNSHNRPNFAPN</sequence>
<keyword evidence="1 4" id="KW-0349">Heme</keyword>
<evidence type="ECO:0000313" key="9">
    <source>
        <dbReference type="Proteomes" id="UP000011529"/>
    </source>
</evidence>
<organism evidence="8 9">
    <name type="scientific">Rhodopirellula europaea 6C</name>
    <dbReference type="NCBI Taxonomy" id="1263867"/>
    <lineage>
        <taxon>Bacteria</taxon>
        <taxon>Pseudomonadati</taxon>
        <taxon>Planctomycetota</taxon>
        <taxon>Planctomycetia</taxon>
        <taxon>Pirellulales</taxon>
        <taxon>Pirellulaceae</taxon>
        <taxon>Rhodopirellula</taxon>
    </lineage>
</organism>
<evidence type="ECO:0000313" key="8">
    <source>
        <dbReference type="EMBL" id="EMB16553.1"/>
    </source>
</evidence>
<feature type="transmembrane region" description="Helical" evidence="6">
    <location>
        <begin position="42"/>
        <end position="60"/>
    </location>
</feature>
<feature type="domain" description="Cytochrome c" evidence="7">
    <location>
        <begin position="223"/>
        <end position="302"/>
    </location>
</feature>
<dbReference type="GO" id="GO:0009055">
    <property type="term" value="F:electron transfer activity"/>
    <property type="evidence" value="ECO:0007669"/>
    <property type="project" value="InterPro"/>
</dbReference>
<evidence type="ECO:0000256" key="1">
    <source>
        <dbReference type="ARBA" id="ARBA00022617"/>
    </source>
</evidence>
<dbReference type="PATRIC" id="fig|1263867.3.peg.3120"/>
<dbReference type="GO" id="GO:0046872">
    <property type="term" value="F:metal ion binding"/>
    <property type="evidence" value="ECO:0007669"/>
    <property type="project" value="UniProtKB-KW"/>
</dbReference>
<keyword evidence="6" id="KW-0812">Transmembrane</keyword>
<reference evidence="8" key="2">
    <citation type="journal article" date="2013" name="Mar. Genomics">
        <title>Expression of sulfatases in Rhodopirellula baltica and the diversity of sulfatases in the genus Rhodopirellula.</title>
        <authorList>
            <person name="Wegner C.E."/>
            <person name="Richter-Heitmann T."/>
            <person name="Klindworth A."/>
            <person name="Klockow C."/>
            <person name="Richter M."/>
            <person name="Achstetter T."/>
            <person name="Glockner F.O."/>
            <person name="Harder J."/>
        </authorList>
    </citation>
    <scope>NUCLEOTIDE SEQUENCE [LARGE SCALE GENOMIC DNA]</scope>
    <source>
        <strain evidence="8">6C</strain>
    </source>
</reference>
<evidence type="ECO:0000256" key="6">
    <source>
        <dbReference type="SAM" id="Phobius"/>
    </source>
</evidence>
<evidence type="ECO:0000259" key="7">
    <source>
        <dbReference type="PROSITE" id="PS51007"/>
    </source>
</evidence>
<dbReference type="AlphaFoldDB" id="M2B483"/>
<dbReference type="PROSITE" id="PS51007">
    <property type="entry name" value="CYTC"/>
    <property type="match status" value="1"/>
</dbReference>
<evidence type="ECO:0000256" key="4">
    <source>
        <dbReference type="PROSITE-ProRule" id="PRU00433"/>
    </source>
</evidence>
<dbReference type="InterPro" id="IPR051459">
    <property type="entry name" value="Cytochrome_c-type_DH"/>
</dbReference>
<keyword evidence="6" id="KW-0472">Membrane</keyword>
<evidence type="ECO:0000256" key="2">
    <source>
        <dbReference type="ARBA" id="ARBA00022723"/>
    </source>
</evidence>
<dbReference type="EMBL" id="ANMO01000120">
    <property type="protein sequence ID" value="EMB16553.1"/>
    <property type="molecule type" value="Genomic_DNA"/>
</dbReference>
<keyword evidence="9" id="KW-1185">Reference proteome</keyword>
<feature type="region of interest" description="Disordered" evidence="5">
    <location>
        <begin position="66"/>
        <end position="90"/>
    </location>
</feature>
<dbReference type="SUPFAM" id="SSF46626">
    <property type="entry name" value="Cytochrome c"/>
    <property type="match status" value="2"/>
</dbReference>
<protein>
    <submittedName>
        <fullName evidence="8">Cytochrome c class I</fullName>
    </submittedName>
</protein>
<dbReference type="Proteomes" id="UP000011529">
    <property type="component" value="Unassembled WGS sequence"/>
</dbReference>